<dbReference type="GO" id="GO:0005829">
    <property type="term" value="C:cytosol"/>
    <property type="evidence" value="ECO:0007669"/>
    <property type="project" value="TreeGrafter"/>
</dbReference>
<dbReference type="PANTHER" id="PTHR31223">
    <property type="entry name" value="LOG FAMILY PROTEIN YJL055W"/>
    <property type="match status" value="1"/>
</dbReference>
<accession>A0A6G9IBM6</accession>
<dbReference type="PANTHER" id="PTHR31223:SF70">
    <property type="entry name" value="LOG FAMILY PROTEIN YJL055W"/>
    <property type="match status" value="1"/>
</dbReference>
<dbReference type="Pfam" id="PF03641">
    <property type="entry name" value="Lysine_decarbox"/>
    <property type="match status" value="1"/>
</dbReference>
<dbReference type="KEGG" id="orb:IPMB12_08035"/>
<gene>
    <name evidence="4" type="ORF">IPMB12_08035</name>
</gene>
<reference evidence="4 5" key="1">
    <citation type="submission" date="2020-03" db="EMBL/GenBank/DDBJ databases">
        <title>Complete genome sequence of Orbus sp. IPMB12 (BCRC 80908).</title>
        <authorList>
            <person name="Lo W.-S."/>
            <person name="Chang T.-H."/>
            <person name="Kuo C.-H."/>
        </authorList>
    </citation>
    <scope>NUCLEOTIDE SEQUENCE [LARGE SCALE GENOMIC DNA]</scope>
    <source>
        <strain evidence="4 5">IPMB12</strain>
    </source>
</reference>
<organism evidence="4 5">
    <name type="scientific">Zophobihabitans entericus</name>
    <dbReference type="NCBI Taxonomy" id="1635327"/>
    <lineage>
        <taxon>Bacteria</taxon>
        <taxon>Pseudomonadati</taxon>
        <taxon>Pseudomonadota</taxon>
        <taxon>Gammaproteobacteria</taxon>
        <taxon>Orbales</taxon>
        <taxon>Orbaceae</taxon>
        <taxon>Zophobihabitans</taxon>
    </lineage>
</organism>
<dbReference type="GO" id="GO:0009691">
    <property type="term" value="P:cytokinin biosynthetic process"/>
    <property type="evidence" value="ECO:0007669"/>
    <property type="project" value="UniProtKB-UniRule"/>
</dbReference>
<proteinExistence type="inferred from homology"/>
<keyword evidence="3" id="KW-0378">Hydrolase</keyword>
<dbReference type="RefSeq" id="WP_166916643.1">
    <property type="nucleotide sequence ID" value="NZ_CP050253.1"/>
</dbReference>
<dbReference type="InterPro" id="IPR031100">
    <property type="entry name" value="LOG_fam"/>
</dbReference>
<comment type="catalytic activity">
    <reaction evidence="1">
        <text>AMP + H2O = D-ribose 5-phosphate + adenine</text>
        <dbReference type="Rhea" id="RHEA:20129"/>
        <dbReference type="ChEBI" id="CHEBI:15377"/>
        <dbReference type="ChEBI" id="CHEBI:16708"/>
        <dbReference type="ChEBI" id="CHEBI:78346"/>
        <dbReference type="ChEBI" id="CHEBI:456215"/>
        <dbReference type="EC" id="3.2.2.4"/>
    </reaction>
</comment>
<dbReference type="SUPFAM" id="SSF102405">
    <property type="entry name" value="MCP/YpsA-like"/>
    <property type="match status" value="1"/>
</dbReference>
<evidence type="ECO:0000256" key="1">
    <source>
        <dbReference type="ARBA" id="ARBA00000274"/>
    </source>
</evidence>
<dbReference type="AlphaFoldDB" id="A0A6G9IBM6"/>
<evidence type="ECO:0000313" key="4">
    <source>
        <dbReference type="EMBL" id="QIQ21636.1"/>
    </source>
</evidence>
<keyword evidence="5" id="KW-1185">Reference proteome</keyword>
<dbReference type="EMBL" id="CP050253">
    <property type="protein sequence ID" value="QIQ21636.1"/>
    <property type="molecule type" value="Genomic_DNA"/>
</dbReference>
<evidence type="ECO:0000313" key="5">
    <source>
        <dbReference type="Proteomes" id="UP000501168"/>
    </source>
</evidence>
<evidence type="ECO:0000256" key="3">
    <source>
        <dbReference type="RuleBase" id="RU363015"/>
    </source>
</evidence>
<evidence type="ECO:0000256" key="2">
    <source>
        <dbReference type="ARBA" id="ARBA00006763"/>
    </source>
</evidence>
<dbReference type="InterPro" id="IPR005269">
    <property type="entry name" value="LOG"/>
</dbReference>
<dbReference type="InParanoid" id="A0A6G9IBM6"/>
<protein>
    <recommendedName>
        <fullName evidence="3">Cytokinin riboside 5'-monophosphate phosphoribohydrolase</fullName>
        <ecNumber evidence="3">3.2.2.n1</ecNumber>
    </recommendedName>
</protein>
<dbReference type="Gene3D" id="3.40.50.450">
    <property type="match status" value="1"/>
</dbReference>
<sequence length="191" mass="21502">MKKNICVYCGASEGTRSEYKDYAYQLGKTLAEQSRNLVYGGGNRGLMGIIANSVLEHGGEVIGIIPERLVKAETAHKGITQLEIVQDMHQRKARMSELADGFIAMPGGTGTLEELYEVWTGAQIGYHKKPVSLFNISGFYNPMISFLKHSVQEGFIRESFYETLIVTDNPLSLLEQMDNYFPKNLERWVKQ</sequence>
<comment type="similarity">
    <text evidence="2 3">Belongs to the LOG family.</text>
</comment>
<dbReference type="NCBIfam" id="TIGR00730">
    <property type="entry name" value="Rossman fold protein, TIGR00730 family"/>
    <property type="match status" value="1"/>
</dbReference>
<dbReference type="GO" id="GO:0008714">
    <property type="term" value="F:AMP nucleosidase activity"/>
    <property type="evidence" value="ECO:0007669"/>
    <property type="project" value="UniProtKB-EC"/>
</dbReference>
<name>A0A6G9IBM6_9GAMM</name>
<dbReference type="Proteomes" id="UP000501168">
    <property type="component" value="Chromosome"/>
</dbReference>
<dbReference type="EC" id="3.2.2.n1" evidence="3"/>
<keyword evidence="3" id="KW-0203">Cytokinin biosynthesis</keyword>